<name>A0AAW3ZU54_9GAMM</name>
<organism evidence="7 8">
    <name type="scientific">Pseudomarimonas arenosa</name>
    <dbReference type="NCBI Taxonomy" id="2774145"/>
    <lineage>
        <taxon>Bacteria</taxon>
        <taxon>Pseudomonadati</taxon>
        <taxon>Pseudomonadota</taxon>
        <taxon>Gammaproteobacteria</taxon>
        <taxon>Lysobacterales</taxon>
        <taxon>Lysobacteraceae</taxon>
        <taxon>Pseudomarimonas</taxon>
    </lineage>
</organism>
<dbReference type="AlphaFoldDB" id="A0AAW3ZU54"/>
<dbReference type="PANTHER" id="PTHR43289:SF6">
    <property type="entry name" value="SERINE_THREONINE-PROTEIN KINASE NEKL-3"/>
    <property type="match status" value="1"/>
</dbReference>
<keyword evidence="4 5" id="KW-0067">ATP-binding</keyword>
<dbReference type="PANTHER" id="PTHR43289">
    <property type="entry name" value="MITOGEN-ACTIVATED PROTEIN KINASE KINASE KINASE 20-RELATED"/>
    <property type="match status" value="1"/>
</dbReference>
<dbReference type="GO" id="GO:0004674">
    <property type="term" value="F:protein serine/threonine kinase activity"/>
    <property type="evidence" value="ECO:0007669"/>
    <property type="project" value="TreeGrafter"/>
</dbReference>
<dbReference type="CDD" id="cd14014">
    <property type="entry name" value="STKc_PknB_like"/>
    <property type="match status" value="1"/>
</dbReference>
<keyword evidence="2 5" id="KW-0547">Nucleotide-binding</keyword>
<keyword evidence="8" id="KW-1185">Reference proteome</keyword>
<dbReference type="PROSITE" id="PS00108">
    <property type="entry name" value="PROTEIN_KINASE_ST"/>
    <property type="match status" value="1"/>
</dbReference>
<evidence type="ECO:0000256" key="4">
    <source>
        <dbReference type="ARBA" id="ARBA00022840"/>
    </source>
</evidence>
<evidence type="ECO:0000256" key="2">
    <source>
        <dbReference type="ARBA" id="ARBA00022741"/>
    </source>
</evidence>
<dbReference type="GO" id="GO:0005524">
    <property type="term" value="F:ATP binding"/>
    <property type="evidence" value="ECO:0007669"/>
    <property type="project" value="UniProtKB-UniRule"/>
</dbReference>
<sequence length="628" mass="68417">MSEFPSIDGFEFVALLGKGGMASVYSARQLSVDREVAIKWVEPQPGHSQQFLLRLENEARTLAGLQHPHIVELYQFGRTPEGGLYYVMPLLAGGDLRAWQRPVDEARVIKLLLALLDALQQAHAAGIVHRDIKPENILFDRQGRPLLADFGAALLPQHSRLTREGQAIGSTGYMSPEQARAWEVDPRADLYSVGVLAYELLTGEMPFDGPDDLSIALAQWEQPIPRLPKSLRHWQSFIDRALAVDPNKRFADAAIMRQALLRLQRRRRDPFWRIALHPLTPWVGGAVLLLLALVWWWPVPSDSEQIGKLIESGVLMPPPQPNALDLWLAAESGDLGGDERAVLRGNLLDKLADEVESASRHGDLQAFLPLWSRWQQAIGALQAEAEPRVLEVNRGVEKLLEASLSFALDTYDPAGAESALSAIDRWTLAPKHLLDLAAQVRSLPAPGAAMQDPNGPPLIVARAPKPGLPGVAITQHAISPLLWGQFQRSRGRQTSACNGAPQGLQGCIGHGEAKAFAAWLSQESGHPYRLPDRQELAALIGNVASAKAWAWTSSCNEVRHVTPPNVGQRAVGKLRQLFGGKGAQPKVETKCEGHIALSLNGSGASKPIATAGADTVLVLLREMPAPSE</sequence>
<dbReference type="SUPFAM" id="SSF56112">
    <property type="entry name" value="Protein kinase-like (PK-like)"/>
    <property type="match status" value="1"/>
</dbReference>
<evidence type="ECO:0000256" key="5">
    <source>
        <dbReference type="PROSITE-ProRule" id="PRU10141"/>
    </source>
</evidence>
<keyword evidence="1" id="KW-0808">Transferase</keyword>
<dbReference type="PROSITE" id="PS00107">
    <property type="entry name" value="PROTEIN_KINASE_ATP"/>
    <property type="match status" value="1"/>
</dbReference>
<dbReference type="Gene3D" id="3.30.200.20">
    <property type="entry name" value="Phosphorylase Kinase, domain 1"/>
    <property type="match status" value="1"/>
</dbReference>
<accession>A0AAW3ZU54</accession>
<protein>
    <submittedName>
        <fullName evidence="7">Protein kinase</fullName>
    </submittedName>
</protein>
<evidence type="ECO:0000313" key="7">
    <source>
        <dbReference type="EMBL" id="MBD8527631.1"/>
    </source>
</evidence>
<evidence type="ECO:0000259" key="6">
    <source>
        <dbReference type="PROSITE" id="PS50011"/>
    </source>
</evidence>
<dbReference type="Pfam" id="PF00069">
    <property type="entry name" value="Pkinase"/>
    <property type="match status" value="1"/>
</dbReference>
<dbReference type="InterPro" id="IPR017441">
    <property type="entry name" value="Protein_kinase_ATP_BS"/>
</dbReference>
<feature type="binding site" evidence="5">
    <location>
        <position position="39"/>
    </location>
    <ligand>
        <name>ATP</name>
        <dbReference type="ChEBI" id="CHEBI:30616"/>
    </ligand>
</feature>
<evidence type="ECO:0000313" key="8">
    <source>
        <dbReference type="Proteomes" id="UP000613768"/>
    </source>
</evidence>
<comment type="caution">
    <text evidence="7">The sequence shown here is derived from an EMBL/GenBank/DDBJ whole genome shotgun (WGS) entry which is preliminary data.</text>
</comment>
<keyword evidence="3 7" id="KW-0418">Kinase</keyword>
<gene>
    <name evidence="7" type="ORF">IFO71_17945</name>
</gene>
<reference evidence="7 8" key="1">
    <citation type="submission" date="2020-09" db="EMBL/GenBank/DDBJ databases">
        <title>Pseudoxanthomonas sp. CAU 1598 isolated from sand of Yaerae Beach.</title>
        <authorList>
            <person name="Kim W."/>
        </authorList>
    </citation>
    <scope>NUCLEOTIDE SEQUENCE [LARGE SCALE GENOMIC DNA]</scope>
    <source>
        <strain evidence="7 8">CAU 1598</strain>
    </source>
</reference>
<dbReference type="RefSeq" id="WP_192031051.1">
    <property type="nucleotide sequence ID" value="NZ_JACYTR010000058.1"/>
</dbReference>
<dbReference type="InterPro" id="IPR011009">
    <property type="entry name" value="Kinase-like_dom_sf"/>
</dbReference>
<evidence type="ECO:0000256" key="3">
    <source>
        <dbReference type="ARBA" id="ARBA00022777"/>
    </source>
</evidence>
<dbReference type="InterPro" id="IPR008271">
    <property type="entry name" value="Ser/Thr_kinase_AS"/>
</dbReference>
<dbReference type="PROSITE" id="PS50011">
    <property type="entry name" value="PROTEIN_KINASE_DOM"/>
    <property type="match status" value="1"/>
</dbReference>
<dbReference type="SMART" id="SM00220">
    <property type="entry name" value="S_TKc"/>
    <property type="match status" value="1"/>
</dbReference>
<dbReference type="InterPro" id="IPR000719">
    <property type="entry name" value="Prot_kinase_dom"/>
</dbReference>
<feature type="domain" description="Protein kinase" evidence="6">
    <location>
        <begin position="10"/>
        <end position="261"/>
    </location>
</feature>
<dbReference type="Proteomes" id="UP000613768">
    <property type="component" value="Unassembled WGS sequence"/>
</dbReference>
<evidence type="ECO:0000256" key="1">
    <source>
        <dbReference type="ARBA" id="ARBA00022679"/>
    </source>
</evidence>
<dbReference type="EMBL" id="JACYTR010000058">
    <property type="protein sequence ID" value="MBD8527631.1"/>
    <property type="molecule type" value="Genomic_DNA"/>
</dbReference>
<dbReference type="Gene3D" id="1.10.510.10">
    <property type="entry name" value="Transferase(Phosphotransferase) domain 1"/>
    <property type="match status" value="1"/>
</dbReference>
<proteinExistence type="predicted"/>